<feature type="non-terminal residue" evidence="11">
    <location>
        <position position="1"/>
    </location>
</feature>
<evidence type="ECO:0000256" key="5">
    <source>
        <dbReference type="ARBA" id="ARBA00022917"/>
    </source>
</evidence>
<dbReference type="EMBL" id="UOGA01000267">
    <property type="protein sequence ID" value="VAX24208.1"/>
    <property type="molecule type" value="Genomic_DNA"/>
</dbReference>
<dbReference type="InterPro" id="IPR002301">
    <property type="entry name" value="Ile-tRNA-ligase"/>
</dbReference>
<dbReference type="GO" id="GO:0005829">
    <property type="term" value="C:cytosol"/>
    <property type="evidence" value="ECO:0007669"/>
    <property type="project" value="TreeGrafter"/>
</dbReference>
<dbReference type="NCBIfam" id="TIGR00392">
    <property type="entry name" value="ileS"/>
    <property type="match status" value="1"/>
</dbReference>
<keyword evidence="3" id="KW-0547">Nucleotide-binding</keyword>
<dbReference type="InterPro" id="IPR002300">
    <property type="entry name" value="aa-tRNA-synth_Ia"/>
</dbReference>
<dbReference type="InterPro" id="IPR010663">
    <property type="entry name" value="Znf_FPG/IleRS"/>
</dbReference>
<feature type="domain" description="Aminoacyl-tRNA synthetase class Ia" evidence="8">
    <location>
        <begin position="1"/>
        <end position="499"/>
    </location>
</feature>
<dbReference type="GO" id="GO:0005524">
    <property type="term" value="F:ATP binding"/>
    <property type="evidence" value="ECO:0007669"/>
    <property type="project" value="UniProtKB-KW"/>
</dbReference>
<dbReference type="AlphaFoldDB" id="A0A3B1CJU7"/>
<feature type="domain" description="Zinc finger FPG/IleRS-type" evidence="9">
    <location>
        <begin position="756"/>
        <end position="784"/>
    </location>
</feature>
<reference evidence="11" key="1">
    <citation type="submission" date="2018-06" db="EMBL/GenBank/DDBJ databases">
        <authorList>
            <person name="Zhirakovskaya E."/>
        </authorList>
    </citation>
    <scope>NUCLEOTIDE SEQUENCE</scope>
</reference>
<dbReference type="FunFam" id="3.40.50.620:FF:000305">
    <property type="entry name" value="Isoleucine--tRNA ligase"/>
    <property type="match status" value="1"/>
</dbReference>
<dbReference type="GO" id="GO:0004822">
    <property type="term" value="F:isoleucine-tRNA ligase activity"/>
    <property type="evidence" value="ECO:0007669"/>
    <property type="project" value="UniProtKB-EC"/>
</dbReference>
<name>A0A3B1CJU7_9ZZZZ</name>
<dbReference type="Pfam" id="PF00133">
    <property type="entry name" value="tRNA-synt_1"/>
    <property type="match status" value="1"/>
</dbReference>
<keyword evidence="4" id="KW-0067">ATP-binding</keyword>
<evidence type="ECO:0000313" key="11">
    <source>
        <dbReference type="EMBL" id="VAX24208.1"/>
    </source>
</evidence>
<evidence type="ECO:0000256" key="6">
    <source>
        <dbReference type="ARBA" id="ARBA00023146"/>
    </source>
</evidence>
<dbReference type="Gene3D" id="3.40.50.620">
    <property type="entry name" value="HUPs"/>
    <property type="match status" value="2"/>
</dbReference>
<dbReference type="PRINTS" id="PR00984">
    <property type="entry name" value="TRNASYNTHILE"/>
</dbReference>
<proteinExistence type="predicted"/>
<dbReference type="PANTHER" id="PTHR42765:SF1">
    <property type="entry name" value="ISOLEUCINE--TRNA LIGASE, MITOCHONDRIAL"/>
    <property type="match status" value="1"/>
</dbReference>
<keyword evidence="2 11" id="KW-0436">Ligase</keyword>
<dbReference type="InterPro" id="IPR050081">
    <property type="entry name" value="Ile-tRNA_ligase"/>
</dbReference>
<evidence type="ECO:0000259" key="10">
    <source>
        <dbReference type="Pfam" id="PF08264"/>
    </source>
</evidence>
<dbReference type="Pfam" id="PF06827">
    <property type="entry name" value="zf-FPG_IleRS"/>
    <property type="match status" value="1"/>
</dbReference>
<dbReference type="GO" id="GO:0002161">
    <property type="term" value="F:aminoacyl-tRNA deacylase activity"/>
    <property type="evidence" value="ECO:0007669"/>
    <property type="project" value="InterPro"/>
</dbReference>
<dbReference type="Gene3D" id="3.90.740.10">
    <property type="entry name" value="Valyl/Leucyl/Isoleucyl-tRNA synthetase, editing domain"/>
    <property type="match status" value="1"/>
</dbReference>
<evidence type="ECO:0000259" key="9">
    <source>
        <dbReference type="Pfam" id="PF06827"/>
    </source>
</evidence>
<dbReference type="Gene3D" id="1.10.730.20">
    <property type="match status" value="1"/>
</dbReference>
<dbReference type="SUPFAM" id="SSF50677">
    <property type="entry name" value="ValRS/IleRS/LeuRS editing domain"/>
    <property type="match status" value="1"/>
</dbReference>
<dbReference type="Pfam" id="PF08264">
    <property type="entry name" value="Anticodon_1"/>
    <property type="match status" value="1"/>
</dbReference>
<keyword evidence="6 11" id="KW-0030">Aminoacyl-tRNA synthetase</keyword>
<dbReference type="EC" id="6.1.1.5" evidence="1"/>
<keyword evidence="5" id="KW-0648">Protein biosynthesis</keyword>
<accession>A0A3B1CJU7</accession>
<dbReference type="GO" id="GO:0000049">
    <property type="term" value="F:tRNA binding"/>
    <property type="evidence" value="ECO:0007669"/>
    <property type="project" value="InterPro"/>
</dbReference>
<dbReference type="SUPFAM" id="SSF52374">
    <property type="entry name" value="Nucleotidylyl transferase"/>
    <property type="match status" value="1"/>
</dbReference>
<dbReference type="InterPro" id="IPR033708">
    <property type="entry name" value="Anticodon_Ile_BEm"/>
</dbReference>
<sequence>RLGVLGDWDNPYLTMSHEYEIGILRELAKLLANDSLYRGFKPVHWCPSCRTALAEAEVEYADHTSPSIFVKFKLAPKNAASMGLDERSTYVVIWTTTPWTLPANLAVCLHPDFTYSAVKAGDETLIVAEELAESCMSAFGYEQYETVKTFKGAVMEKMSARHPFLEQDSLVILGDHVTLEQGTGCVHTAPGHGQDDYVIGQKYGLEVYNPVDAAGKFMEDTPHFAGVKVWDANKDVIALLEDNGALLSRADISHSYPHCWRCRNPIIFRATAQWFISMEKNDLRKRSMEAIRGIEWKPAWGEERIFGMVENRPDWCISRQRSWGVPITAFYCSSCDEALLNADVAEYVASLLEKESIDAWFEKPAKDMLPPGSSCEKCGGTEFVKGTDILDVWFDSGVSHSLVLEKDERLSWPADLYLEGSDQHRGWFHTSLLESIGTRGKAPYKSVLTHGYVVTAAGKKMSKSLGNAIPPEKTINRYGAEIVRLWVASEDYREDIRLSDEILKRLTEAYRKIRNTTRFMLGNIEDFDPESDTVPFDDRMEIDRVIMLRFRKLSQKVVDAFERYDFHVFYHALHNFCVLDLSAFYLDIIKDRVYTYPKTGKERRSAQSTLYDLVHGMLRLMSPVLSFTAEEAWAHLPGDPAKREQSPHLAHFPETDLKSAKDELLEEWERIIAIRGEVTRALEIARQNKVVGHSLDAKVELTLFQSDRKLLEKHESELPYFFIVSQVTLADETSSGEVYKSEIVPGLTALVDKASGEKCERCWNYSVTVGKSEAHPTICERCVTNLAAS</sequence>
<dbReference type="InterPro" id="IPR009008">
    <property type="entry name" value="Val/Leu/Ile-tRNA-synth_edit"/>
</dbReference>
<dbReference type="InterPro" id="IPR013155">
    <property type="entry name" value="M/V/L/I-tRNA-synth_anticd-bd"/>
</dbReference>
<protein>
    <recommendedName>
        <fullName evidence="1">isoleucine--tRNA ligase</fullName>
        <ecNumber evidence="1">6.1.1.5</ecNumber>
    </recommendedName>
</protein>
<dbReference type="InterPro" id="IPR009080">
    <property type="entry name" value="tRNAsynth_Ia_anticodon-bd"/>
</dbReference>
<evidence type="ECO:0000256" key="7">
    <source>
        <dbReference type="ARBA" id="ARBA00048359"/>
    </source>
</evidence>
<evidence type="ECO:0000259" key="8">
    <source>
        <dbReference type="Pfam" id="PF00133"/>
    </source>
</evidence>
<comment type="catalytic activity">
    <reaction evidence="7">
        <text>tRNA(Ile) + L-isoleucine + ATP = L-isoleucyl-tRNA(Ile) + AMP + diphosphate</text>
        <dbReference type="Rhea" id="RHEA:11060"/>
        <dbReference type="Rhea" id="RHEA-COMP:9666"/>
        <dbReference type="Rhea" id="RHEA-COMP:9695"/>
        <dbReference type="ChEBI" id="CHEBI:30616"/>
        <dbReference type="ChEBI" id="CHEBI:33019"/>
        <dbReference type="ChEBI" id="CHEBI:58045"/>
        <dbReference type="ChEBI" id="CHEBI:78442"/>
        <dbReference type="ChEBI" id="CHEBI:78528"/>
        <dbReference type="ChEBI" id="CHEBI:456215"/>
        <dbReference type="EC" id="6.1.1.5"/>
    </reaction>
</comment>
<dbReference type="InterPro" id="IPR014729">
    <property type="entry name" value="Rossmann-like_a/b/a_fold"/>
</dbReference>
<gene>
    <name evidence="11" type="ORF">MNBD_NITROSPINAE04-497</name>
</gene>
<dbReference type="SUPFAM" id="SSF47323">
    <property type="entry name" value="Anticodon-binding domain of a subclass of class I aminoacyl-tRNA synthetases"/>
    <property type="match status" value="1"/>
</dbReference>
<feature type="domain" description="Methionyl/Valyl/Leucyl/Isoleucyl-tRNA synthetase anticodon-binding" evidence="10">
    <location>
        <begin position="543"/>
        <end position="700"/>
    </location>
</feature>
<dbReference type="CDD" id="cd07960">
    <property type="entry name" value="Anticodon_Ia_Ile_BEm"/>
    <property type="match status" value="1"/>
</dbReference>
<dbReference type="PANTHER" id="PTHR42765">
    <property type="entry name" value="SOLEUCYL-TRNA SYNTHETASE"/>
    <property type="match status" value="1"/>
</dbReference>
<evidence type="ECO:0000256" key="4">
    <source>
        <dbReference type="ARBA" id="ARBA00022840"/>
    </source>
</evidence>
<organism evidence="11">
    <name type="scientific">hydrothermal vent metagenome</name>
    <dbReference type="NCBI Taxonomy" id="652676"/>
    <lineage>
        <taxon>unclassified sequences</taxon>
        <taxon>metagenomes</taxon>
        <taxon>ecological metagenomes</taxon>
    </lineage>
</organism>
<dbReference type="FunFam" id="1.10.730.20:FF:000001">
    <property type="entry name" value="Isoleucine--tRNA ligase"/>
    <property type="match status" value="1"/>
</dbReference>
<dbReference type="GO" id="GO:0006428">
    <property type="term" value="P:isoleucyl-tRNA aminoacylation"/>
    <property type="evidence" value="ECO:0007669"/>
    <property type="project" value="InterPro"/>
</dbReference>
<evidence type="ECO:0000256" key="3">
    <source>
        <dbReference type="ARBA" id="ARBA00022741"/>
    </source>
</evidence>
<evidence type="ECO:0000256" key="2">
    <source>
        <dbReference type="ARBA" id="ARBA00022598"/>
    </source>
</evidence>
<evidence type="ECO:0000256" key="1">
    <source>
        <dbReference type="ARBA" id="ARBA00013165"/>
    </source>
</evidence>